<evidence type="ECO:0000256" key="9">
    <source>
        <dbReference type="HAMAP-Rule" id="MF_00422"/>
    </source>
</evidence>
<dbReference type="PANTHER" id="PTHR33910">
    <property type="entry name" value="PROTEIN TRANSLOCASE SUBUNIT SECE"/>
    <property type="match status" value="1"/>
</dbReference>
<evidence type="ECO:0000256" key="3">
    <source>
        <dbReference type="ARBA" id="ARBA00022475"/>
    </source>
</evidence>
<evidence type="ECO:0000256" key="5">
    <source>
        <dbReference type="ARBA" id="ARBA00022927"/>
    </source>
</evidence>
<dbReference type="GO" id="GO:0005886">
    <property type="term" value="C:plasma membrane"/>
    <property type="evidence" value="ECO:0007669"/>
    <property type="project" value="UniProtKB-SubCell"/>
</dbReference>
<keyword evidence="6 9" id="KW-1133">Transmembrane helix</keyword>
<keyword evidence="8 9" id="KW-0472">Membrane</keyword>
<dbReference type="GO" id="GO:0043952">
    <property type="term" value="P:protein transport by the Sec complex"/>
    <property type="evidence" value="ECO:0007669"/>
    <property type="project" value="UniProtKB-UniRule"/>
</dbReference>
<dbReference type="Proteomes" id="UP000199689">
    <property type="component" value="Unassembled WGS sequence"/>
</dbReference>
<dbReference type="OrthoDB" id="9799073at2"/>
<evidence type="ECO:0000256" key="4">
    <source>
        <dbReference type="ARBA" id="ARBA00022692"/>
    </source>
</evidence>
<gene>
    <name evidence="9" type="primary">secE</name>
    <name evidence="10" type="ORF">SAMN02910343_00287</name>
</gene>
<comment type="subunit">
    <text evidence="9">Component of the Sec protein translocase complex. Heterotrimer consisting of SecY, SecE and SecG subunits. The heterotrimers can form oligomers, although 1 heterotrimer is thought to be able to translocate proteins. Interacts with the ribosome. Interacts with SecDF, and other proteins may be involved. Interacts with SecA.</text>
</comment>
<dbReference type="EMBL" id="FMXA01000004">
    <property type="protein sequence ID" value="SDA39565.1"/>
    <property type="molecule type" value="Genomic_DNA"/>
</dbReference>
<dbReference type="RefSeq" id="WP_091363070.1">
    <property type="nucleotide sequence ID" value="NZ_FMXA01000004.1"/>
</dbReference>
<dbReference type="GO" id="GO:0008320">
    <property type="term" value="F:protein transmembrane transporter activity"/>
    <property type="evidence" value="ECO:0007669"/>
    <property type="project" value="UniProtKB-UniRule"/>
</dbReference>
<keyword evidence="2 9" id="KW-0813">Transport</keyword>
<keyword evidence="3 9" id="KW-1003">Cell membrane</keyword>
<dbReference type="AlphaFoldDB" id="A0A1G5V3I2"/>
<keyword evidence="5 9" id="KW-0653">Protein transport</keyword>
<evidence type="ECO:0000256" key="7">
    <source>
        <dbReference type="ARBA" id="ARBA00023010"/>
    </source>
</evidence>
<dbReference type="Pfam" id="PF00584">
    <property type="entry name" value="SecE"/>
    <property type="match status" value="1"/>
</dbReference>
<dbReference type="InterPro" id="IPR038379">
    <property type="entry name" value="SecE_sf"/>
</dbReference>
<reference evidence="10 11" key="1">
    <citation type="submission" date="2016-10" db="EMBL/GenBank/DDBJ databases">
        <authorList>
            <person name="de Groot N.N."/>
        </authorList>
    </citation>
    <scope>NUCLEOTIDE SEQUENCE [LARGE SCALE GENOMIC DNA]</scope>
    <source>
        <strain evidence="10 11">DSM 15230</strain>
    </source>
</reference>
<dbReference type="NCBIfam" id="TIGR00964">
    <property type="entry name" value="secE_bact"/>
    <property type="match status" value="1"/>
</dbReference>
<evidence type="ECO:0000256" key="1">
    <source>
        <dbReference type="ARBA" id="ARBA00004370"/>
    </source>
</evidence>
<dbReference type="PANTHER" id="PTHR33910:SF1">
    <property type="entry name" value="PROTEIN TRANSLOCASE SUBUNIT SECE"/>
    <property type="match status" value="1"/>
</dbReference>
<dbReference type="GO" id="GO:0006605">
    <property type="term" value="P:protein targeting"/>
    <property type="evidence" value="ECO:0007669"/>
    <property type="project" value="UniProtKB-UniRule"/>
</dbReference>
<dbReference type="InterPro" id="IPR001901">
    <property type="entry name" value="Translocase_SecE/Sec61-g"/>
</dbReference>
<comment type="subcellular location">
    <subcellularLocation>
        <location evidence="9">Cell membrane</location>
        <topology evidence="9">Single-pass membrane protein</topology>
    </subcellularLocation>
    <subcellularLocation>
        <location evidence="1">Membrane</location>
    </subcellularLocation>
</comment>
<feature type="transmembrane region" description="Helical" evidence="9">
    <location>
        <begin position="38"/>
        <end position="63"/>
    </location>
</feature>
<organism evidence="10 11">
    <name type="scientific">Allisonella histaminiformans</name>
    <dbReference type="NCBI Taxonomy" id="209880"/>
    <lineage>
        <taxon>Bacteria</taxon>
        <taxon>Bacillati</taxon>
        <taxon>Bacillota</taxon>
        <taxon>Negativicutes</taxon>
        <taxon>Veillonellales</taxon>
        <taxon>Veillonellaceae</taxon>
        <taxon>Allisonella</taxon>
    </lineage>
</organism>
<evidence type="ECO:0000256" key="8">
    <source>
        <dbReference type="ARBA" id="ARBA00023136"/>
    </source>
</evidence>
<protein>
    <recommendedName>
        <fullName evidence="9">Protein translocase subunit SecE</fullName>
    </recommendedName>
</protein>
<evidence type="ECO:0000313" key="11">
    <source>
        <dbReference type="Proteomes" id="UP000199689"/>
    </source>
</evidence>
<sequence>MAKRRVSSVEEKSNAWTRFFRETKMEMKKVIWPTKRQLTQYTIAVVSSVVLVSFLIVIVDFVFMQLSKLLVGTIG</sequence>
<dbReference type="HAMAP" id="MF_00422">
    <property type="entry name" value="SecE"/>
    <property type="match status" value="1"/>
</dbReference>
<comment type="similarity">
    <text evidence="9">Belongs to the SecE/SEC61-gamma family.</text>
</comment>
<evidence type="ECO:0000313" key="10">
    <source>
        <dbReference type="EMBL" id="SDA39565.1"/>
    </source>
</evidence>
<dbReference type="GeneID" id="87755334"/>
<comment type="function">
    <text evidence="9">Essential subunit of the Sec protein translocation channel SecYEG. Clamps together the 2 halves of SecY. May contact the channel plug during translocation.</text>
</comment>
<evidence type="ECO:0000256" key="6">
    <source>
        <dbReference type="ARBA" id="ARBA00022989"/>
    </source>
</evidence>
<proteinExistence type="inferred from homology"/>
<dbReference type="Gene3D" id="1.20.5.1030">
    <property type="entry name" value="Preprotein translocase secy subunit"/>
    <property type="match status" value="1"/>
</dbReference>
<name>A0A1G5V3I2_9FIRM</name>
<dbReference type="PROSITE" id="PS01067">
    <property type="entry name" value="SECE_SEC61G"/>
    <property type="match status" value="1"/>
</dbReference>
<accession>A0A1G5V3I2</accession>
<dbReference type="STRING" id="209880.SAMN02910343_00287"/>
<evidence type="ECO:0000256" key="2">
    <source>
        <dbReference type="ARBA" id="ARBA00022448"/>
    </source>
</evidence>
<keyword evidence="4 9" id="KW-0812">Transmembrane</keyword>
<keyword evidence="11" id="KW-1185">Reference proteome</keyword>
<dbReference type="GO" id="GO:0065002">
    <property type="term" value="P:intracellular protein transmembrane transport"/>
    <property type="evidence" value="ECO:0007669"/>
    <property type="project" value="UniProtKB-UniRule"/>
</dbReference>
<keyword evidence="7 9" id="KW-0811">Translocation</keyword>
<dbReference type="InterPro" id="IPR005807">
    <property type="entry name" value="SecE_bac"/>
</dbReference>
<dbReference type="GO" id="GO:0009306">
    <property type="term" value="P:protein secretion"/>
    <property type="evidence" value="ECO:0007669"/>
    <property type="project" value="UniProtKB-UniRule"/>
</dbReference>